<protein>
    <submittedName>
        <fullName evidence="2">Uncharacterized protein</fullName>
    </submittedName>
</protein>
<proteinExistence type="predicted"/>
<evidence type="ECO:0000313" key="2">
    <source>
        <dbReference type="EMBL" id="GEX15540.1"/>
    </source>
</evidence>
<feature type="region of interest" description="Disordered" evidence="1">
    <location>
        <begin position="77"/>
        <end position="110"/>
    </location>
</feature>
<accession>A0A699H1U9</accession>
<gene>
    <name evidence="2" type="ORF">Tci_287515</name>
</gene>
<evidence type="ECO:0000256" key="1">
    <source>
        <dbReference type="SAM" id="MobiDB-lite"/>
    </source>
</evidence>
<reference evidence="2" key="1">
    <citation type="journal article" date="2019" name="Sci. Rep.">
        <title>Draft genome of Tanacetum cinerariifolium, the natural source of mosquito coil.</title>
        <authorList>
            <person name="Yamashiro T."/>
            <person name="Shiraishi A."/>
            <person name="Satake H."/>
            <person name="Nakayama K."/>
        </authorList>
    </citation>
    <scope>NUCLEOTIDE SEQUENCE</scope>
</reference>
<feature type="compositionally biased region" description="Basic and acidic residues" evidence="1">
    <location>
        <begin position="89"/>
        <end position="107"/>
    </location>
</feature>
<dbReference type="AlphaFoldDB" id="A0A699H1U9"/>
<dbReference type="EMBL" id="BKCJ010092451">
    <property type="protein sequence ID" value="GEX15540.1"/>
    <property type="molecule type" value="Genomic_DNA"/>
</dbReference>
<sequence length="151" mass="17447">MSPPNRKKFRWRIAHATARKGFTDPKTGVWLKRISRKIRIPIDLYPCRVKEKLTMKEVDREMIMKVDTKMVAKDGTISKFPGKFPRYTPSKEEKTKPEKERPKEAPEKGPNYEFLIYAVSDSDLDLESTARSGPKCNELEDTCESGVRPNT</sequence>
<comment type="caution">
    <text evidence="2">The sequence shown here is derived from an EMBL/GenBank/DDBJ whole genome shotgun (WGS) entry which is preliminary data.</text>
</comment>
<name>A0A699H1U9_TANCI</name>
<feature type="region of interest" description="Disordered" evidence="1">
    <location>
        <begin position="125"/>
        <end position="151"/>
    </location>
</feature>
<organism evidence="2">
    <name type="scientific">Tanacetum cinerariifolium</name>
    <name type="common">Dalmatian daisy</name>
    <name type="synonym">Chrysanthemum cinerariifolium</name>
    <dbReference type="NCBI Taxonomy" id="118510"/>
    <lineage>
        <taxon>Eukaryota</taxon>
        <taxon>Viridiplantae</taxon>
        <taxon>Streptophyta</taxon>
        <taxon>Embryophyta</taxon>
        <taxon>Tracheophyta</taxon>
        <taxon>Spermatophyta</taxon>
        <taxon>Magnoliopsida</taxon>
        <taxon>eudicotyledons</taxon>
        <taxon>Gunneridae</taxon>
        <taxon>Pentapetalae</taxon>
        <taxon>asterids</taxon>
        <taxon>campanulids</taxon>
        <taxon>Asterales</taxon>
        <taxon>Asteraceae</taxon>
        <taxon>Asteroideae</taxon>
        <taxon>Anthemideae</taxon>
        <taxon>Anthemidinae</taxon>
        <taxon>Tanacetum</taxon>
    </lineage>
</organism>